<accession>A0A834MI29</accession>
<protein>
    <recommendedName>
        <fullName evidence="2">Type VII secretion system protein EssD-like domain-containing protein</fullName>
    </recommendedName>
</protein>
<dbReference type="InterPro" id="IPR044929">
    <property type="entry name" value="DNA/RNA_non-sp_Endonuclease_sf"/>
</dbReference>
<feature type="chain" id="PRO_5033012064" description="Type VII secretion system protein EssD-like domain-containing protein" evidence="1">
    <location>
        <begin position="22"/>
        <end position="195"/>
    </location>
</feature>
<comment type="caution">
    <text evidence="3">The sequence shown here is derived from an EMBL/GenBank/DDBJ whole genome shotgun (WGS) entry which is preliminary data.</text>
</comment>
<dbReference type="Proteomes" id="UP000625711">
    <property type="component" value="Unassembled WGS sequence"/>
</dbReference>
<proteinExistence type="predicted"/>
<dbReference type="OrthoDB" id="6606584at2759"/>
<feature type="signal peptide" evidence="1">
    <location>
        <begin position="1"/>
        <end position="21"/>
    </location>
</feature>
<dbReference type="EMBL" id="JAACXV010000136">
    <property type="protein sequence ID" value="KAF7283111.1"/>
    <property type="molecule type" value="Genomic_DNA"/>
</dbReference>
<dbReference type="InterPro" id="IPR044927">
    <property type="entry name" value="Endonuclea_NS_2"/>
</dbReference>
<organism evidence="3 4">
    <name type="scientific">Rhynchophorus ferrugineus</name>
    <name type="common">Red palm weevil</name>
    <name type="synonym">Curculio ferrugineus</name>
    <dbReference type="NCBI Taxonomy" id="354439"/>
    <lineage>
        <taxon>Eukaryota</taxon>
        <taxon>Metazoa</taxon>
        <taxon>Ecdysozoa</taxon>
        <taxon>Arthropoda</taxon>
        <taxon>Hexapoda</taxon>
        <taxon>Insecta</taxon>
        <taxon>Pterygota</taxon>
        <taxon>Neoptera</taxon>
        <taxon>Endopterygota</taxon>
        <taxon>Coleoptera</taxon>
        <taxon>Polyphaga</taxon>
        <taxon>Cucujiformia</taxon>
        <taxon>Curculionidae</taxon>
        <taxon>Dryophthorinae</taxon>
        <taxon>Rhynchophorus</taxon>
    </lineage>
</organism>
<evidence type="ECO:0000313" key="3">
    <source>
        <dbReference type="EMBL" id="KAF7283111.1"/>
    </source>
</evidence>
<name>A0A834MI29_RHYFE</name>
<keyword evidence="4" id="KW-1185">Reference proteome</keyword>
<keyword evidence="1" id="KW-0732">Signal</keyword>
<evidence type="ECO:0000256" key="1">
    <source>
        <dbReference type="SAM" id="SignalP"/>
    </source>
</evidence>
<dbReference type="AlphaFoldDB" id="A0A834MI29"/>
<evidence type="ECO:0000259" key="2">
    <source>
        <dbReference type="Pfam" id="PF13930"/>
    </source>
</evidence>
<sequence>MYNRIVCILFCTLFYQNSVLSAVTKYTFGRNSATITTGTHICANGNSTQVTLSVDAILNDKNPSRTNFGSSFDKRMKELDAKPGDHKGHILASAFGGPAETWNLAPQADNLNRKYRCRTSILNVWYDCEKFVRDSLDSGKLPVKVKVVLDYENKNCRPTHWSIDAKSPSDACTANHIANGILPFGICQKASLVIY</sequence>
<dbReference type="Gene3D" id="3.40.570.10">
    <property type="entry name" value="Extracellular Endonuclease, subunit A"/>
    <property type="match status" value="1"/>
</dbReference>
<feature type="domain" description="Type VII secretion system protein EssD-like" evidence="2">
    <location>
        <begin position="54"/>
        <end position="167"/>
    </location>
</feature>
<evidence type="ECO:0000313" key="4">
    <source>
        <dbReference type="Proteomes" id="UP000625711"/>
    </source>
</evidence>
<reference evidence="3" key="1">
    <citation type="submission" date="2020-08" db="EMBL/GenBank/DDBJ databases">
        <title>Genome sequencing and assembly of the red palm weevil Rhynchophorus ferrugineus.</title>
        <authorList>
            <person name="Dias G.B."/>
            <person name="Bergman C.M."/>
            <person name="Manee M."/>
        </authorList>
    </citation>
    <scope>NUCLEOTIDE SEQUENCE</scope>
    <source>
        <strain evidence="3">AA-2017</strain>
        <tissue evidence="3">Whole larva</tissue>
    </source>
</reference>
<gene>
    <name evidence="3" type="ORF">GWI33_001304</name>
</gene>
<dbReference type="Pfam" id="PF13930">
    <property type="entry name" value="Endonuclea_NS_2"/>
    <property type="match status" value="1"/>
</dbReference>